<name>C0CMP6_BLAHS</name>
<dbReference type="HOGENOM" id="CLU_065103_2_1_9"/>
<dbReference type="GO" id="GO:0003677">
    <property type="term" value="F:DNA binding"/>
    <property type="evidence" value="ECO:0007669"/>
    <property type="project" value="UniProtKB-KW"/>
</dbReference>
<dbReference type="SUPFAM" id="SSF46955">
    <property type="entry name" value="Putative DNA-binding domain"/>
    <property type="match status" value="1"/>
</dbReference>
<keyword evidence="4" id="KW-1185">Reference proteome</keyword>
<dbReference type="eggNOG" id="COG0789">
    <property type="taxonomic scope" value="Bacteria"/>
</dbReference>
<dbReference type="SMART" id="SM00422">
    <property type="entry name" value="HTH_MERR"/>
    <property type="match status" value="1"/>
</dbReference>
<accession>C0CMP6</accession>
<dbReference type="Pfam" id="PF06445">
    <property type="entry name" value="GyrI-like"/>
    <property type="match status" value="1"/>
</dbReference>
<dbReference type="GO" id="GO:0003700">
    <property type="term" value="F:DNA-binding transcription factor activity"/>
    <property type="evidence" value="ECO:0007669"/>
    <property type="project" value="InterPro"/>
</dbReference>
<dbReference type="Proteomes" id="UP000003100">
    <property type="component" value="Unassembled WGS sequence"/>
</dbReference>
<sequence>MQDSFLLVLDFPLRGGIILNTDSNQVQPGGSEMLTVGQFSKICQVSTKTLHHYDKIGLVKPEQTDKFTGYRYYSEEQLPLMLLIQRLKRYGFTLTEIKNFLGCEDKDVLYQKLKDKKLELERQCTEGLKTVEEMGRHLQNFERTSNIMGYQDTYEVEKIWTEDLMIISSRQEMSVEDFGKYFEKVFMEIVKKQATAAGRVLAIYHDEEFHHEKTDIEVAAEIREPEKATRILRGGLCASTVHRGAYSGLSDAYGALVRWVSQNGYQLDGCPYEIYRKNGFDGLPVQDWETQVIFPIKESL</sequence>
<dbReference type="Gene3D" id="1.10.1660.10">
    <property type="match status" value="1"/>
</dbReference>
<dbReference type="PANTHER" id="PTHR30204">
    <property type="entry name" value="REDOX-CYCLING DRUG-SENSING TRANSCRIPTIONAL ACTIVATOR SOXR"/>
    <property type="match status" value="1"/>
</dbReference>
<dbReference type="Pfam" id="PF13411">
    <property type="entry name" value="MerR_1"/>
    <property type="match status" value="1"/>
</dbReference>
<dbReference type="InterPro" id="IPR011256">
    <property type="entry name" value="Reg_factor_effector_dom_sf"/>
</dbReference>
<dbReference type="PROSITE" id="PS50937">
    <property type="entry name" value="HTH_MERR_2"/>
    <property type="match status" value="1"/>
</dbReference>
<reference evidence="3 4" key="2">
    <citation type="submission" date="2009-02" db="EMBL/GenBank/DDBJ databases">
        <title>Draft genome sequence of Blautia hydrogenotrophica DSM 10507 (Ruminococcus hydrogenotrophicus DSM 10507).</title>
        <authorList>
            <person name="Sudarsanam P."/>
            <person name="Ley R."/>
            <person name="Guruge J."/>
            <person name="Turnbaugh P.J."/>
            <person name="Mahowald M."/>
            <person name="Liep D."/>
            <person name="Gordon J."/>
        </authorList>
    </citation>
    <scope>NUCLEOTIDE SEQUENCE [LARGE SCALE GENOMIC DNA]</scope>
    <source>
        <strain evidence="4">DSM 10507 / JCM 14656 / S5a33</strain>
    </source>
</reference>
<evidence type="ECO:0000313" key="3">
    <source>
        <dbReference type="EMBL" id="EEG48954.1"/>
    </source>
</evidence>
<dbReference type="PANTHER" id="PTHR30204:SF97">
    <property type="entry name" value="MERR FAMILY REGULATORY PROTEIN"/>
    <property type="match status" value="1"/>
</dbReference>
<dbReference type="EMBL" id="ACBZ01000113">
    <property type="protein sequence ID" value="EEG48954.1"/>
    <property type="molecule type" value="Genomic_DNA"/>
</dbReference>
<dbReference type="Gene3D" id="3.20.80.10">
    <property type="entry name" value="Regulatory factor, effector binding domain"/>
    <property type="match status" value="1"/>
</dbReference>
<dbReference type="CDD" id="cd01107">
    <property type="entry name" value="HTH_BmrR"/>
    <property type="match status" value="1"/>
</dbReference>
<dbReference type="InterPro" id="IPR009061">
    <property type="entry name" value="DNA-bd_dom_put_sf"/>
</dbReference>
<dbReference type="PATRIC" id="fig|476272.21.peg.1562"/>
<dbReference type="InterPro" id="IPR029442">
    <property type="entry name" value="GyrI-like"/>
</dbReference>
<dbReference type="SUPFAM" id="SSF55136">
    <property type="entry name" value="Probable bacterial effector-binding domain"/>
    <property type="match status" value="1"/>
</dbReference>
<gene>
    <name evidence="3" type="ORF">RUMHYD_02131</name>
</gene>
<dbReference type="eggNOG" id="COG4978">
    <property type="taxonomic scope" value="Bacteria"/>
</dbReference>
<feature type="domain" description="HTH merR-type" evidence="2">
    <location>
        <begin position="33"/>
        <end position="103"/>
    </location>
</feature>
<dbReference type="AlphaFoldDB" id="C0CMP6"/>
<dbReference type="InterPro" id="IPR010499">
    <property type="entry name" value="AraC_E-bd"/>
</dbReference>
<protein>
    <recommendedName>
        <fullName evidence="2">HTH merR-type domain-containing protein</fullName>
    </recommendedName>
</protein>
<keyword evidence="1" id="KW-0238">DNA-binding</keyword>
<dbReference type="InterPro" id="IPR047057">
    <property type="entry name" value="MerR_fam"/>
</dbReference>
<reference evidence="3 4" key="1">
    <citation type="submission" date="2009-01" db="EMBL/GenBank/DDBJ databases">
        <authorList>
            <person name="Fulton L."/>
            <person name="Clifton S."/>
            <person name="Fulton B."/>
            <person name="Xu J."/>
            <person name="Minx P."/>
            <person name="Pepin K.H."/>
            <person name="Johnson M."/>
            <person name="Bhonagiri V."/>
            <person name="Nash W.E."/>
            <person name="Mardis E.R."/>
            <person name="Wilson R.K."/>
        </authorList>
    </citation>
    <scope>NUCLEOTIDE SEQUENCE [LARGE SCALE GENOMIC DNA]</scope>
    <source>
        <strain evidence="4">DSM 10507 / JCM 14656 / S5a33</strain>
    </source>
</reference>
<evidence type="ECO:0000259" key="2">
    <source>
        <dbReference type="PROSITE" id="PS50937"/>
    </source>
</evidence>
<evidence type="ECO:0000313" key="4">
    <source>
        <dbReference type="Proteomes" id="UP000003100"/>
    </source>
</evidence>
<dbReference type="PROSITE" id="PS00552">
    <property type="entry name" value="HTH_MERR_1"/>
    <property type="match status" value="1"/>
</dbReference>
<organism evidence="3 4">
    <name type="scientific">Blautia hydrogenotrophica (strain DSM 10507 / JCM 14656 / S5a33)</name>
    <name type="common">Ruminococcus hydrogenotrophicus</name>
    <dbReference type="NCBI Taxonomy" id="476272"/>
    <lineage>
        <taxon>Bacteria</taxon>
        <taxon>Bacillati</taxon>
        <taxon>Bacillota</taxon>
        <taxon>Clostridia</taxon>
        <taxon>Lachnospirales</taxon>
        <taxon>Lachnospiraceae</taxon>
        <taxon>Blautia</taxon>
    </lineage>
</organism>
<dbReference type="InterPro" id="IPR000551">
    <property type="entry name" value="MerR-type_HTH_dom"/>
</dbReference>
<proteinExistence type="predicted"/>
<evidence type="ECO:0000256" key="1">
    <source>
        <dbReference type="ARBA" id="ARBA00023125"/>
    </source>
</evidence>
<dbReference type="SMART" id="SM00871">
    <property type="entry name" value="AraC_E_bind"/>
    <property type="match status" value="1"/>
</dbReference>